<comment type="caution">
    <text evidence="2">The sequence shown here is derived from an EMBL/GenBank/DDBJ whole genome shotgun (WGS) entry which is preliminary data.</text>
</comment>
<reference evidence="2 3" key="1">
    <citation type="submission" date="2018-08" db="EMBL/GenBank/DDBJ databases">
        <title>A genome reference for cultivated species of the human gut microbiota.</title>
        <authorList>
            <person name="Zou Y."/>
            <person name="Xue W."/>
            <person name="Luo G."/>
        </authorList>
    </citation>
    <scope>NUCLEOTIDE SEQUENCE [LARGE SCALE GENOMIC DNA]</scope>
    <source>
        <strain evidence="2 3">AF04-46</strain>
    </source>
</reference>
<accession>A0A413EX42</accession>
<dbReference type="AlphaFoldDB" id="A0A413EX42"/>
<name>A0A413EX42_BACOV</name>
<dbReference type="InterPro" id="IPR013783">
    <property type="entry name" value="Ig-like_fold"/>
</dbReference>
<feature type="domain" description="Surface glycan-binding protein B xyloglucan binding" evidence="1">
    <location>
        <begin position="251"/>
        <end position="398"/>
    </location>
</feature>
<evidence type="ECO:0000313" key="2">
    <source>
        <dbReference type="EMBL" id="RGX12473.1"/>
    </source>
</evidence>
<evidence type="ECO:0000259" key="1">
    <source>
        <dbReference type="Pfam" id="PF18329"/>
    </source>
</evidence>
<evidence type="ECO:0000313" key="3">
    <source>
        <dbReference type="Proteomes" id="UP000286031"/>
    </source>
</evidence>
<dbReference type="Pfam" id="PF18329">
    <property type="entry name" value="SGBP_B_XBD"/>
    <property type="match status" value="1"/>
</dbReference>
<dbReference type="RefSeq" id="WP_117512165.1">
    <property type="nucleotide sequence ID" value="NZ_JAQCPI010000002.1"/>
</dbReference>
<dbReference type="EMBL" id="QSBI01000003">
    <property type="protein sequence ID" value="RGX12473.1"/>
    <property type="molecule type" value="Genomic_DNA"/>
</dbReference>
<dbReference type="GO" id="GO:0030247">
    <property type="term" value="F:polysaccharide binding"/>
    <property type="evidence" value="ECO:0007669"/>
    <property type="project" value="InterPro"/>
</dbReference>
<sequence length="399" mass="43623">MKTFGYIYASITTVLLLVSSCTDIVEVDKVLAKENIPSTGAPVVERIVLATEGEMPITTAAFEQVVRIEGSNLGDLKSLKFNDIEVDPKETYSSYEAILAPIPRKLPSEVTNMVYITTVNGSTSTSLTVTVPELTIGGLYNEFAQPGDTTIISGDNFDLYGITAEAANIRLGDTPINILAASRTDITLQIPANARPGTRLSIQGSEMKEPVYLTYADEGVSQLFDFNNWPGPDAYTHSNKYPDSPKDFLYTASNIVEGEDPAPLAEGMNYVRFEGTVGAWGWMVLRDGRISVPQEVVSDLTSYDLRFEMNTSSAYPISSAARFVLGDYVWEPAANGVPINTYGKWMTARIPVTSTDGDGHQLIPDGTSSESQLPFKIIFSPSSEQVFDVSFCNFRFVKR</sequence>
<dbReference type="Gene3D" id="2.60.40.10">
    <property type="entry name" value="Immunoglobulins"/>
    <property type="match status" value="2"/>
</dbReference>
<dbReference type="PROSITE" id="PS51257">
    <property type="entry name" value="PROKAR_LIPOPROTEIN"/>
    <property type="match status" value="1"/>
</dbReference>
<organism evidence="2 3">
    <name type="scientific">Bacteroides ovatus</name>
    <dbReference type="NCBI Taxonomy" id="28116"/>
    <lineage>
        <taxon>Bacteria</taxon>
        <taxon>Pseudomonadati</taxon>
        <taxon>Bacteroidota</taxon>
        <taxon>Bacteroidia</taxon>
        <taxon>Bacteroidales</taxon>
        <taxon>Bacteroidaceae</taxon>
        <taxon>Bacteroides</taxon>
    </lineage>
</organism>
<dbReference type="Proteomes" id="UP000286031">
    <property type="component" value="Unassembled WGS sequence"/>
</dbReference>
<protein>
    <recommendedName>
        <fullName evidence="1">Surface glycan-binding protein B xyloglucan binding domain-containing protein</fullName>
    </recommendedName>
</protein>
<proteinExistence type="predicted"/>
<gene>
    <name evidence="2" type="ORF">DWV35_04080</name>
</gene>
<dbReference type="InterPro" id="IPR040475">
    <property type="entry name" value="SGBP_B_XBD"/>
</dbReference>